<dbReference type="AlphaFoldDB" id="A0A7J6UY81"/>
<dbReference type="Proteomes" id="UP000554482">
    <property type="component" value="Unassembled WGS sequence"/>
</dbReference>
<dbReference type="GO" id="GO:0006529">
    <property type="term" value="P:asparagine biosynthetic process"/>
    <property type="evidence" value="ECO:0007669"/>
    <property type="project" value="TreeGrafter"/>
</dbReference>
<evidence type="ECO:0000256" key="2">
    <source>
        <dbReference type="ARBA" id="ARBA00022840"/>
    </source>
</evidence>
<evidence type="ECO:0000313" key="3">
    <source>
        <dbReference type="EMBL" id="KAF5177142.1"/>
    </source>
</evidence>
<gene>
    <name evidence="3" type="ORF">FRX31_033273</name>
</gene>
<dbReference type="OrthoDB" id="1492457at2759"/>
<name>A0A7J6UY81_THATH</name>
<evidence type="ECO:0000256" key="1">
    <source>
        <dbReference type="ARBA" id="ARBA00022741"/>
    </source>
</evidence>
<dbReference type="PANTHER" id="PTHR11772:SF2">
    <property type="entry name" value="ASPARAGINE SYNTHETASE [GLUTAMINE-HYDROLYZING]"/>
    <property type="match status" value="1"/>
</dbReference>
<reference evidence="3 4" key="1">
    <citation type="submission" date="2020-06" db="EMBL/GenBank/DDBJ databases">
        <title>Transcriptomic and genomic resources for Thalictrum thalictroides and T. hernandezii: Facilitating candidate gene discovery in an emerging model plant lineage.</title>
        <authorList>
            <person name="Arias T."/>
            <person name="Riano-Pachon D.M."/>
            <person name="Di Stilio V.S."/>
        </authorList>
    </citation>
    <scope>NUCLEOTIDE SEQUENCE [LARGE SCALE GENOMIC DNA]</scope>
    <source>
        <strain evidence="4">cv. WT478/WT964</strain>
        <tissue evidence="3">Leaves</tissue>
    </source>
</reference>
<dbReference type="EMBL" id="JABWDY010041781">
    <property type="protein sequence ID" value="KAF5177142.1"/>
    <property type="molecule type" value="Genomic_DNA"/>
</dbReference>
<dbReference type="GO" id="GO:0005829">
    <property type="term" value="C:cytosol"/>
    <property type="evidence" value="ECO:0007669"/>
    <property type="project" value="TreeGrafter"/>
</dbReference>
<evidence type="ECO:0000313" key="4">
    <source>
        <dbReference type="Proteomes" id="UP000554482"/>
    </source>
</evidence>
<sequence>MIRNLTYQRSTVPGGPSVACSTAKALEWDAAWLKNPDPSGRAALGVHADAYKEEAKSASAANKAKSVIGLSHEQQAAATTV</sequence>
<dbReference type="InterPro" id="IPR050795">
    <property type="entry name" value="Asn_Synthetase"/>
</dbReference>
<dbReference type="GO" id="GO:0005524">
    <property type="term" value="F:ATP binding"/>
    <property type="evidence" value="ECO:0007669"/>
    <property type="project" value="UniProtKB-KW"/>
</dbReference>
<organism evidence="3 4">
    <name type="scientific">Thalictrum thalictroides</name>
    <name type="common">Rue-anemone</name>
    <name type="synonym">Anemone thalictroides</name>
    <dbReference type="NCBI Taxonomy" id="46969"/>
    <lineage>
        <taxon>Eukaryota</taxon>
        <taxon>Viridiplantae</taxon>
        <taxon>Streptophyta</taxon>
        <taxon>Embryophyta</taxon>
        <taxon>Tracheophyta</taxon>
        <taxon>Spermatophyta</taxon>
        <taxon>Magnoliopsida</taxon>
        <taxon>Ranunculales</taxon>
        <taxon>Ranunculaceae</taxon>
        <taxon>Thalictroideae</taxon>
        <taxon>Thalictrum</taxon>
    </lineage>
</organism>
<accession>A0A7J6UY81</accession>
<protein>
    <submittedName>
        <fullName evidence="3">Asparagine synthetase [glutamine-hydrolyzing]</fullName>
    </submittedName>
</protein>
<keyword evidence="2" id="KW-0067">ATP-binding</keyword>
<keyword evidence="4" id="KW-1185">Reference proteome</keyword>
<comment type="caution">
    <text evidence="3">The sequence shown here is derived from an EMBL/GenBank/DDBJ whole genome shotgun (WGS) entry which is preliminary data.</text>
</comment>
<keyword evidence="1" id="KW-0547">Nucleotide-binding</keyword>
<dbReference type="PANTHER" id="PTHR11772">
    <property type="entry name" value="ASPARAGINE SYNTHETASE"/>
    <property type="match status" value="1"/>
</dbReference>
<proteinExistence type="predicted"/>
<dbReference type="GO" id="GO:0004066">
    <property type="term" value="F:asparagine synthase (glutamine-hydrolyzing) activity"/>
    <property type="evidence" value="ECO:0007669"/>
    <property type="project" value="TreeGrafter"/>
</dbReference>